<reference evidence="3" key="1">
    <citation type="submission" date="2021-01" db="EMBL/GenBank/DDBJ databases">
        <title>Caligus Genome Assembly.</title>
        <authorList>
            <person name="Gallardo-Escarate C."/>
        </authorList>
    </citation>
    <scope>NUCLEOTIDE SEQUENCE [LARGE SCALE GENOMIC DNA]</scope>
</reference>
<dbReference type="AlphaFoldDB" id="A0A7T8GQF3"/>
<feature type="non-terminal residue" evidence="2">
    <location>
        <position position="1"/>
    </location>
</feature>
<sequence>VTSWKDFMALGRDDSLDDKLDISLSKIAANKCGVMLSHDNITFTARIIGETYKLKEKEERFVSYLPLSHIAAAIVDLFIAITFRATKIQEKMMETAKSTKGFKRIVGKWAKDTGYRYNKSLIEQPTQHGVDIQYKTSGSTRVSKGESLRERYEHDYPGVLLESGHIDHGDIWN</sequence>
<name>A0A7T8GQF3_CALRO</name>
<keyword evidence="1" id="KW-0472">Membrane</keyword>
<protein>
    <submittedName>
        <fullName evidence="2">Uncharacterized protein</fullName>
    </submittedName>
</protein>
<evidence type="ECO:0000313" key="3">
    <source>
        <dbReference type="Proteomes" id="UP000595437"/>
    </source>
</evidence>
<gene>
    <name evidence="2" type="ORF">FKW44_020947</name>
</gene>
<dbReference type="Proteomes" id="UP000595437">
    <property type="component" value="Chromosome 15"/>
</dbReference>
<keyword evidence="1" id="KW-0812">Transmembrane</keyword>
<evidence type="ECO:0000256" key="1">
    <source>
        <dbReference type="SAM" id="Phobius"/>
    </source>
</evidence>
<keyword evidence="3" id="KW-1185">Reference proteome</keyword>
<evidence type="ECO:0000313" key="2">
    <source>
        <dbReference type="EMBL" id="QQP35984.1"/>
    </source>
</evidence>
<accession>A0A7T8GQF3</accession>
<feature type="transmembrane region" description="Helical" evidence="1">
    <location>
        <begin position="61"/>
        <end position="83"/>
    </location>
</feature>
<dbReference type="InterPro" id="IPR042099">
    <property type="entry name" value="ANL_N_sf"/>
</dbReference>
<feature type="non-terminal residue" evidence="2">
    <location>
        <position position="173"/>
    </location>
</feature>
<keyword evidence="1" id="KW-1133">Transmembrane helix</keyword>
<dbReference type="SUPFAM" id="SSF56801">
    <property type="entry name" value="Acetyl-CoA synthetase-like"/>
    <property type="match status" value="1"/>
</dbReference>
<dbReference type="Gene3D" id="3.40.50.12780">
    <property type="entry name" value="N-terminal domain of ligase-like"/>
    <property type="match status" value="1"/>
</dbReference>
<proteinExistence type="predicted"/>
<dbReference type="EMBL" id="CP045904">
    <property type="protein sequence ID" value="QQP35984.1"/>
    <property type="molecule type" value="Genomic_DNA"/>
</dbReference>
<organism evidence="2 3">
    <name type="scientific">Caligus rogercresseyi</name>
    <name type="common">Sea louse</name>
    <dbReference type="NCBI Taxonomy" id="217165"/>
    <lineage>
        <taxon>Eukaryota</taxon>
        <taxon>Metazoa</taxon>
        <taxon>Ecdysozoa</taxon>
        <taxon>Arthropoda</taxon>
        <taxon>Crustacea</taxon>
        <taxon>Multicrustacea</taxon>
        <taxon>Hexanauplia</taxon>
        <taxon>Copepoda</taxon>
        <taxon>Siphonostomatoida</taxon>
        <taxon>Caligidae</taxon>
        <taxon>Caligus</taxon>
    </lineage>
</organism>